<keyword evidence="2" id="KW-0472">Membrane</keyword>
<feature type="transmembrane region" description="Helical" evidence="2">
    <location>
        <begin position="27"/>
        <end position="50"/>
    </location>
</feature>
<feature type="transmembrane region" description="Helical" evidence="2">
    <location>
        <begin position="122"/>
        <end position="148"/>
    </location>
</feature>
<dbReference type="SUPFAM" id="SSF53335">
    <property type="entry name" value="S-adenosyl-L-methionine-dependent methyltransferases"/>
    <property type="match status" value="1"/>
</dbReference>
<keyword evidence="2" id="KW-1133">Transmembrane helix</keyword>
<feature type="transmembrane region" description="Helical" evidence="2">
    <location>
        <begin position="56"/>
        <end position="78"/>
    </location>
</feature>
<dbReference type="EMBL" id="CP159342">
    <property type="protein sequence ID" value="XCH73888.1"/>
    <property type="molecule type" value="Genomic_DNA"/>
</dbReference>
<dbReference type="EMBL" id="CP157762">
    <property type="protein sequence ID" value="XBP93190.1"/>
    <property type="molecule type" value="Genomic_DNA"/>
</dbReference>
<dbReference type="AlphaFoldDB" id="A0AAU8HBE2"/>
<dbReference type="InterPro" id="IPR036259">
    <property type="entry name" value="MFS_trans_sf"/>
</dbReference>
<dbReference type="PANTHER" id="PTHR43317">
    <property type="entry name" value="THERMOSPERMINE SYNTHASE ACAULIS5"/>
    <property type="match status" value="1"/>
</dbReference>
<dbReference type="Gene3D" id="3.40.50.150">
    <property type="entry name" value="Vaccinia Virus protein VP39"/>
    <property type="match status" value="1"/>
</dbReference>
<reference evidence="3" key="1">
    <citation type="submission" date="2024-01" db="EMBL/GenBank/DDBJ databases">
        <title>The genome sequence of Micromonospora mangrovi CCTCC AA 2012012.</title>
        <authorList>
            <person name="Gao J."/>
        </authorList>
    </citation>
    <scope>NUCLEOTIDE SEQUENCE</scope>
    <source>
        <strain evidence="3">CCTCC AA 2012012</strain>
    </source>
</reference>
<evidence type="ECO:0000313" key="4">
    <source>
        <dbReference type="EMBL" id="XCH73888.1"/>
    </source>
</evidence>
<dbReference type="PANTHER" id="PTHR43317:SF1">
    <property type="entry name" value="THERMOSPERMINE SYNTHASE ACAULIS5"/>
    <property type="match status" value="1"/>
</dbReference>
<feature type="transmembrane region" description="Helical" evidence="2">
    <location>
        <begin position="193"/>
        <end position="212"/>
    </location>
</feature>
<reference evidence="4" key="2">
    <citation type="submission" date="2024-06" db="EMBL/GenBank/DDBJ databases">
        <title>Micromonospora mangrovi CCTCC AA 2012012 genome sequences.</title>
        <authorList>
            <person name="Gao J."/>
        </authorList>
    </citation>
    <scope>NUCLEOTIDE SEQUENCE</scope>
    <source>
        <strain evidence="4">CCTCC AA 2012012</strain>
    </source>
</reference>
<keyword evidence="2" id="KW-0812">Transmembrane</keyword>
<evidence type="ECO:0000256" key="1">
    <source>
        <dbReference type="ARBA" id="ARBA00023115"/>
    </source>
</evidence>
<sequence length="517" mass="53185">MSSSSSDIVVESAPVVPAPPGALPNGLAAFLVFLSSGAVLVLETVSLRLVGPYVGVTLQVTSAVIGMALAAIAYGAWMGGFLADRRNPRALLAPALVLAGIATAVTLPVVRYAGEVLRGGAAGAVLMLTALAVLVPAALLAGITPLVVKLQLADLRRTGQVVGRLSGIGTLGGITATLVTGFVLVAALPSTVIVLGLAVLLGLTGLGLRAYLRRRAGTGLPGPARVKAAVAVLGLAGAGLSAVAPNPCDVETAYHCARVVADPHRAGGRVLYLNSAQHSYVDLTDPTHLEYAYTRWVGLVADLAAPAGQRLDALHLGGGGFTVPRYLAATRPGTDNLVFEIDGGLVDLDRRELGVRTGPDLRARVGDARVLLGGEPTDSRDLIVGDAFGHLVVPWHLATREMAGEIRRVLRPGGIYVQNVIDAPPGRFVRSEMATVAAEFHYVALIAPPWALAGDGGANFLLVGSDSPLPLARIIVALRGLPEPAVLLYGDELTSYVGDALVLTDDYAPVDQLLATA</sequence>
<gene>
    <name evidence="4" type="ORF">ABUL08_27025</name>
    <name evidence="3" type="ORF">VK199_26940</name>
</gene>
<name>A0AAU8HBE2_9ACTN</name>
<dbReference type="SUPFAM" id="SSF103473">
    <property type="entry name" value="MFS general substrate transporter"/>
    <property type="match status" value="1"/>
</dbReference>
<dbReference type="GO" id="GO:0006596">
    <property type="term" value="P:polyamine biosynthetic process"/>
    <property type="evidence" value="ECO:0007669"/>
    <property type="project" value="UniProtKB-KW"/>
</dbReference>
<feature type="transmembrane region" description="Helical" evidence="2">
    <location>
        <begin position="90"/>
        <end position="110"/>
    </location>
</feature>
<accession>A0AAU8HBE2</accession>
<proteinExistence type="predicted"/>
<protein>
    <submittedName>
        <fullName evidence="4">Fused MFS/spermidine synthase</fullName>
    </submittedName>
</protein>
<evidence type="ECO:0000313" key="3">
    <source>
        <dbReference type="EMBL" id="XBP93190.1"/>
    </source>
</evidence>
<dbReference type="CDD" id="cd02440">
    <property type="entry name" value="AdoMet_MTases"/>
    <property type="match status" value="1"/>
</dbReference>
<organism evidence="4">
    <name type="scientific">Micromonospora sp. CCTCC AA 2012012</name>
    <dbReference type="NCBI Taxonomy" id="3111921"/>
    <lineage>
        <taxon>Bacteria</taxon>
        <taxon>Bacillati</taxon>
        <taxon>Actinomycetota</taxon>
        <taxon>Actinomycetes</taxon>
        <taxon>Micromonosporales</taxon>
        <taxon>Micromonosporaceae</taxon>
        <taxon>Micromonospora</taxon>
    </lineage>
</organism>
<feature type="transmembrane region" description="Helical" evidence="2">
    <location>
        <begin position="168"/>
        <end position="187"/>
    </location>
</feature>
<keyword evidence="1" id="KW-0620">Polyamine biosynthesis</keyword>
<dbReference type="RefSeq" id="WP_350932846.1">
    <property type="nucleotide sequence ID" value="NZ_CP157762.1"/>
</dbReference>
<dbReference type="InterPro" id="IPR029063">
    <property type="entry name" value="SAM-dependent_MTases_sf"/>
</dbReference>
<evidence type="ECO:0000256" key="2">
    <source>
        <dbReference type="SAM" id="Phobius"/>
    </source>
</evidence>
<dbReference type="NCBIfam" id="NF037959">
    <property type="entry name" value="MFS_SpdSyn"/>
    <property type="match status" value="1"/>
</dbReference>